<dbReference type="PROSITE" id="PS51755">
    <property type="entry name" value="OMPR_PHOB"/>
    <property type="match status" value="1"/>
</dbReference>
<organism evidence="7 8">
    <name type="scientific">Actinomadura graeca</name>
    <dbReference type="NCBI Taxonomy" id="2750812"/>
    <lineage>
        <taxon>Bacteria</taxon>
        <taxon>Bacillati</taxon>
        <taxon>Actinomycetota</taxon>
        <taxon>Actinomycetes</taxon>
        <taxon>Streptosporangiales</taxon>
        <taxon>Thermomonosporaceae</taxon>
        <taxon>Actinomadura</taxon>
    </lineage>
</organism>
<evidence type="ECO:0000313" key="7">
    <source>
        <dbReference type="EMBL" id="QXJ23876.1"/>
    </source>
</evidence>
<keyword evidence="8" id="KW-1185">Reference proteome</keyword>
<evidence type="ECO:0000259" key="6">
    <source>
        <dbReference type="PROSITE" id="PS51755"/>
    </source>
</evidence>
<proteinExistence type="inferred from homology"/>
<name>A0ABX8QZX1_9ACTN</name>
<reference evidence="7" key="1">
    <citation type="submission" date="2020-07" db="EMBL/GenBank/DDBJ databases">
        <authorList>
            <person name="Tarantini F.S."/>
            <person name="Hong K.W."/>
            <person name="Chan K.G."/>
        </authorList>
    </citation>
    <scope>NUCLEOTIDE SEQUENCE</scope>
    <source>
        <strain evidence="7">32-07</strain>
    </source>
</reference>
<dbReference type="SMART" id="SM00862">
    <property type="entry name" value="Trans_reg_C"/>
    <property type="match status" value="1"/>
</dbReference>
<dbReference type="InterPro" id="IPR036388">
    <property type="entry name" value="WH-like_DNA-bd_sf"/>
</dbReference>
<dbReference type="SUPFAM" id="SSF48452">
    <property type="entry name" value="TPR-like"/>
    <property type="match status" value="1"/>
</dbReference>
<evidence type="ECO:0000256" key="5">
    <source>
        <dbReference type="PROSITE-ProRule" id="PRU01091"/>
    </source>
</evidence>
<keyword evidence="4" id="KW-0804">Transcription</keyword>
<keyword evidence="2" id="KW-0805">Transcription regulation</keyword>
<dbReference type="InterPro" id="IPR011990">
    <property type="entry name" value="TPR-like_helical_dom_sf"/>
</dbReference>
<evidence type="ECO:0000313" key="8">
    <source>
        <dbReference type="Proteomes" id="UP001049518"/>
    </source>
</evidence>
<accession>A0ABX8QZX1</accession>
<dbReference type="InterPro" id="IPR016032">
    <property type="entry name" value="Sig_transdc_resp-reg_C-effctor"/>
</dbReference>
<evidence type="ECO:0000256" key="4">
    <source>
        <dbReference type="ARBA" id="ARBA00023163"/>
    </source>
</evidence>
<protein>
    <submittedName>
        <fullName evidence="7">AfsR/SARP family transcriptional regulator</fullName>
    </submittedName>
</protein>
<dbReference type="InterPro" id="IPR005158">
    <property type="entry name" value="BTAD"/>
</dbReference>
<dbReference type="Pfam" id="PF00486">
    <property type="entry name" value="Trans_reg_C"/>
    <property type="match status" value="1"/>
</dbReference>
<dbReference type="Pfam" id="PF03704">
    <property type="entry name" value="BTAD"/>
    <property type="match status" value="1"/>
</dbReference>
<dbReference type="InterPro" id="IPR001867">
    <property type="entry name" value="OmpR/PhoB-type_DNA-bd"/>
</dbReference>
<dbReference type="Gene3D" id="1.10.10.10">
    <property type="entry name" value="Winged helix-like DNA-binding domain superfamily/Winged helix DNA-binding domain"/>
    <property type="match status" value="1"/>
</dbReference>
<dbReference type="InterPro" id="IPR051677">
    <property type="entry name" value="AfsR-DnrI-RedD_regulator"/>
</dbReference>
<feature type="DNA-binding region" description="OmpR/PhoB-type" evidence="5">
    <location>
        <begin position="1"/>
        <end position="94"/>
    </location>
</feature>
<dbReference type="CDD" id="cd15831">
    <property type="entry name" value="BTAD"/>
    <property type="match status" value="1"/>
</dbReference>
<keyword evidence="3 5" id="KW-0238">DNA-binding</keyword>
<comment type="similarity">
    <text evidence="1">Belongs to the AfsR/DnrI/RedD regulatory family.</text>
</comment>
<sequence>MRYEVLGSLRVIDNGESLAVTAPKMEVVLAALLIRADQVVSVEQLITEMWGGTKPRRATAALYVYVSQLRKLLAVRTGAPGPIVTRAPGYVLRTGTDELDLHVFQRLVREGREHMRRDEYEPASRAFEAALGLWRGPALSELREGPIINGFAMWLDEVRLECHEMLVETNLRLGRHREMVSLLHELIRDHPLHEAFYRQLMLALYRSERRADALGVYQSARAALNRELGLEPGRHLREMQRSILAAADVLDVRPAV</sequence>
<dbReference type="EMBL" id="CP059572">
    <property type="protein sequence ID" value="QXJ23876.1"/>
    <property type="molecule type" value="Genomic_DNA"/>
</dbReference>
<evidence type="ECO:0000256" key="1">
    <source>
        <dbReference type="ARBA" id="ARBA00005820"/>
    </source>
</evidence>
<feature type="domain" description="OmpR/PhoB-type" evidence="6">
    <location>
        <begin position="1"/>
        <end position="94"/>
    </location>
</feature>
<evidence type="ECO:0000256" key="3">
    <source>
        <dbReference type="ARBA" id="ARBA00023125"/>
    </source>
</evidence>
<dbReference type="Gene3D" id="1.25.40.10">
    <property type="entry name" value="Tetratricopeptide repeat domain"/>
    <property type="match status" value="1"/>
</dbReference>
<dbReference type="Proteomes" id="UP001049518">
    <property type="component" value="Chromosome"/>
</dbReference>
<dbReference type="SUPFAM" id="SSF46894">
    <property type="entry name" value="C-terminal effector domain of the bipartite response regulators"/>
    <property type="match status" value="1"/>
</dbReference>
<dbReference type="PANTHER" id="PTHR35807">
    <property type="entry name" value="TRANSCRIPTIONAL REGULATOR REDD-RELATED"/>
    <property type="match status" value="1"/>
</dbReference>
<dbReference type="SMART" id="SM01043">
    <property type="entry name" value="BTAD"/>
    <property type="match status" value="1"/>
</dbReference>
<gene>
    <name evidence="7" type="ORF">AGRA3207_005091</name>
</gene>
<evidence type="ECO:0000256" key="2">
    <source>
        <dbReference type="ARBA" id="ARBA00023015"/>
    </source>
</evidence>
<dbReference type="PANTHER" id="PTHR35807:SF1">
    <property type="entry name" value="TRANSCRIPTIONAL REGULATOR REDD"/>
    <property type="match status" value="1"/>
</dbReference>